<evidence type="ECO:0000256" key="8">
    <source>
        <dbReference type="SAM" id="MobiDB-lite"/>
    </source>
</evidence>
<feature type="region of interest" description="Disordered" evidence="8">
    <location>
        <begin position="347"/>
        <end position="370"/>
    </location>
</feature>
<feature type="transmembrane region" description="Helical" evidence="9">
    <location>
        <begin position="40"/>
        <end position="61"/>
    </location>
</feature>
<evidence type="ECO:0000256" key="4">
    <source>
        <dbReference type="ARBA" id="ARBA00022989"/>
    </source>
</evidence>
<dbReference type="PANTHER" id="PTHR43448:SF2">
    <property type="entry name" value="PROTOHEME IX FARNESYLTRANSFERASE, MITOCHONDRIAL"/>
    <property type="match status" value="1"/>
</dbReference>
<comment type="subcellular location">
    <subcellularLocation>
        <location evidence="1">Membrane</location>
        <topology evidence="1">Multi-pass membrane protein</topology>
    </subcellularLocation>
</comment>
<feature type="transmembrane region" description="Helical" evidence="9">
    <location>
        <begin position="242"/>
        <end position="271"/>
    </location>
</feature>
<feature type="transmembrane region" description="Helical" evidence="9">
    <location>
        <begin position="291"/>
        <end position="308"/>
    </location>
</feature>
<keyword evidence="5" id="KW-0350">Heme biosynthesis</keyword>
<evidence type="ECO:0000313" key="11">
    <source>
        <dbReference type="Proteomes" id="UP001165065"/>
    </source>
</evidence>
<dbReference type="EMBL" id="BRYA01000256">
    <property type="protein sequence ID" value="GMI45574.1"/>
    <property type="molecule type" value="Genomic_DNA"/>
</dbReference>
<evidence type="ECO:0000256" key="9">
    <source>
        <dbReference type="SAM" id="Phobius"/>
    </source>
</evidence>
<dbReference type="InterPro" id="IPR006369">
    <property type="entry name" value="Protohaem_IX_farnesylTrfase"/>
</dbReference>
<organism evidence="10 11">
    <name type="scientific">Triparma columacea</name>
    <dbReference type="NCBI Taxonomy" id="722753"/>
    <lineage>
        <taxon>Eukaryota</taxon>
        <taxon>Sar</taxon>
        <taxon>Stramenopiles</taxon>
        <taxon>Ochrophyta</taxon>
        <taxon>Bolidophyceae</taxon>
        <taxon>Parmales</taxon>
        <taxon>Triparmaceae</taxon>
        <taxon>Triparma</taxon>
    </lineage>
</organism>
<evidence type="ECO:0000256" key="3">
    <source>
        <dbReference type="ARBA" id="ARBA00022692"/>
    </source>
</evidence>
<dbReference type="GO" id="GO:0016020">
    <property type="term" value="C:membrane"/>
    <property type="evidence" value="ECO:0007669"/>
    <property type="project" value="UniProtKB-SubCell"/>
</dbReference>
<evidence type="ECO:0000256" key="2">
    <source>
        <dbReference type="ARBA" id="ARBA00022679"/>
    </source>
</evidence>
<accession>A0A9W7GIM0</accession>
<dbReference type="HAMAP" id="MF_00154">
    <property type="entry name" value="CyoE_CtaB"/>
    <property type="match status" value="1"/>
</dbReference>
<dbReference type="GO" id="GO:0005739">
    <property type="term" value="C:mitochondrion"/>
    <property type="evidence" value="ECO:0007669"/>
    <property type="project" value="TreeGrafter"/>
</dbReference>
<keyword evidence="2" id="KW-0808">Transferase</keyword>
<dbReference type="FunFam" id="1.10.357.140:FF:000006">
    <property type="entry name" value="Protoheme IX farnesyltransferase, mitochondrial"/>
    <property type="match status" value="1"/>
</dbReference>
<feature type="transmembrane region" description="Helical" evidence="9">
    <location>
        <begin position="108"/>
        <end position="129"/>
    </location>
</feature>
<name>A0A9W7GIM0_9STRA</name>
<dbReference type="OrthoDB" id="5211at2759"/>
<feature type="transmembrane region" description="Helical" evidence="9">
    <location>
        <begin position="135"/>
        <end position="153"/>
    </location>
</feature>
<dbReference type="InterPro" id="IPR000537">
    <property type="entry name" value="UbiA_prenyltransferase"/>
</dbReference>
<dbReference type="InterPro" id="IPR044878">
    <property type="entry name" value="UbiA_sf"/>
</dbReference>
<feature type="transmembrane region" description="Helical" evidence="9">
    <location>
        <begin position="190"/>
        <end position="210"/>
    </location>
</feature>
<gene>
    <name evidence="10" type="ORF">TrCOL_g5376</name>
</gene>
<comment type="caution">
    <text evidence="10">The sequence shown here is derived from an EMBL/GenBank/DDBJ whole genome shotgun (WGS) entry which is preliminary data.</text>
</comment>
<sequence length="370" mass="40475">MLVSRLFPRVLPKINGPVRTLASSARSPLANIAELSKARLSSLVVLTTSCGFLSAGLPLYVSVPTLVGASVGTALCASSAGTINQVLEVDRDKRMKRTRHRPLPSGDVSISQASMLATATGALGGTVLYLTTDPLTTLLGVGNIALYAPIYTLSKQSTEWNTWIGAVVGAIPPVMGWTASGGSLMDPECLFLGSSLFLWQFPHFFALSWMHRKDYAQGGFQMVPVNDPTGERTASLIFRYSVYLSALPIASTIVGMTNPMFAVEGCLLNGYLLYKSRKFQQDKSNQNARKIFLTSLWYLPCLLGLFILHNKNWDDEEREGVLTEKVKMMKEKGLEYCFHEKVDAKDLCPVPHSKDGGKEGEKEKEKKASK</sequence>
<dbReference type="Proteomes" id="UP001165065">
    <property type="component" value="Unassembled WGS sequence"/>
</dbReference>
<dbReference type="GO" id="GO:0006784">
    <property type="term" value="P:heme A biosynthetic process"/>
    <property type="evidence" value="ECO:0007669"/>
    <property type="project" value="TreeGrafter"/>
</dbReference>
<dbReference type="AlphaFoldDB" id="A0A9W7GIM0"/>
<dbReference type="GO" id="GO:0008495">
    <property type="term" value="F:protoheme IX farnesyltransferase activity"/>
    <property type="evidence" value="ECO:0007669"/>
    <property type="project" value="InterPro"/>
</dbReference>
<evidence type="ECO:0000256" key="1">
    <source>
        <dbReference type="ARBA" id="ARBA00004141"/>
    </source>
</evidence>
<dbReference type="CDD" id="cd13957">
    <property type="entry name" value="PT_UbiA_Cox10"/>
    <property type="match status" value="1"/>
</dbReference>
<feature type="transmembrane region" description="Helical" evidence="9">
    <location>
        <begin position="160"/>
        <end position="178"/>
    </location>
</feature>
<dbReference type="Gene3D" id="1.10.357.140">
    <property type="entry name" value="UbiA prenyltransferase"/>
    <property type="match status" value="1"/>
</dbReference>
<dbReference type="NCBIfam" id="TIGR01473">
    <property type="entry name" value="cyoE_ctaB"/>
    <property type="match status" value="1"/>
</dbReference>
<dbReference type="PANTHER" id="PTHR43448">
    <property type="entry name" value="PROTOHEME IX FARNESYLTRANSFERASE, MITOCHONDRIAL"/>
    <property type="match status" value="1"/>
</dbReference>
<evidence type="ECO:0000256" key="7">
    <source>
        <dbReference type="ARBA" id="ARBA00030253"/>
    </source>
</evidence>
<protein>
    <recommendedName>
        <fullName evidence="7">Heme O synthase</fullName>
    </recommendedName>
</protein>
<keyword evidence="6 9" id="KW-0472">Membrane</keyword>
<reference evidence="11" key="1">
    <citation type="journal article" date="2023" name="Commun. Biol.">
        <title>Genome analysis of Parmales, the sister group of diatoms, reveals the evolutionary specialization of diatoms from phago-mixotrophs to photoautotrophs.</title>
        <authorList>
            <person name="Ban H."/>
            <person name="Sato S."/>
            <person name="Yoshikawa S."/>
            <person name="Yamada K."/>
            <person name="Nakamura Y."/>
            <person name="Ichinomiya M."/>
            <person name="Sato N."/>
            <person name="Blanc-Mathieu R."/>
            <person name="Endo H."/>
            <person name="Kuwata A."/>
            <person name="Ogata H."/>
        </authorList>
    </citation>
    <scope>NUCLEOTIDE SEQUENCE [LARGE SCALE GENOMIC DNA]</scope>
</reference>
<keyword evidence="4 9" id="KW-1133">Transmembrane helix</keyword>
<evidence type="ECO:0000256" key="6">
    <source>
        <dbReference type="ARBA" id="ARBA00023136"/>
    </source>
</evidence>
<evidence type="ECO:0000256" key="5">
    <source>
        <dbReference type="ARBA" id="ARBA00023133"/>
    </source>
</evidence>
<proteinExistence type="inferred from homology"/>
<evidence type="ECO:0000313" key="10">
    <source>
        <dbReference type="EMBL" id="GMI45574.1"/>
    </source>
</evidence>
<dbReference type="Pfam" id="PF01040">
    <property type="entry name" value="UbiA"/>
    <property type="match status" value="1"/>
</dbReference>
<feature type="transmembrane region" description="Helical" evidence="9">
    <location>
        <begin position="67"/>
        <end position="87"/>
    </location>
</feature>
<keyword evidence="11" id="KW-1185">Reference proteome</keyword>
<keyword evidence="3 9" id="KW-0812">Transmembrane</keyword>